<name>A0A5B7ESQ5_PORTR</name>
<evidence type="ECO:0000313" key="2">
    <source>
        <dbReference type="Proteomes" id="UP000324222"/>
    </source>
</evidence>
<keyword evidence="2" id="KW-1185">Reference proteome</keyword>
<dbReference type="EMBL" id="VSRR010003730">
    <property type="protein sequence ID" value="MPC37262.1"/>
    <property type="molecule type" value="Genomic_DNA"/>
</dbReference>
<reference evidence="1 2" key="1">
    <citation type="submission" date="2019-05" db="EMBL/GenBank/DDBJ databases">
        <title>Another draft genome of Portunus trituberculatus and its Hox gene families provides insights of decapod evolution.</title>
        <authorList>
            <person name="Jeong J.-H."/>
            <person name="Song I."/>
            <person name="Kim S."/>
            <person name="Choi T."/>
            <person name="Kim D."/>
            <person name="Ryu S."/>
            <person name="Kim W."/>
        </authorList>
    </citation>
    <scope>NUCLEOTIDE SEQUENCE [LARGE SCALE GENOMIC DNA]</scope>
    <source>
        <tissue evidence="1">Muscle</tissue>
    </source>
</reference>
<dbReference type="Proteomes" id="UP000324222">
    <property type="component" value="Unassembled WGS sequence"/>
</dbReference>
<protein>
    <submittedName>
        <fullName evidence="1">Uncharacterized protein</fullName>
    </submittedName>
</protein>
<comment type="caution">
    <text evidence="1">The sequence shown here is derived from an EMBL/GenBank/DDBJ whole genome shotgun (WGS) entry which is preliminary data.</text>
</comment>
<accession>A0A5B7ESQ5</accession>
<evidence type="ECO:0000313" key="1">
    <source>
        <dbReference type="EMBL" id="MPC37262.1"/>
    </source>
</evidence>
<sequence>MTFLVDLDYSAPPSNLNNLTAVPFSFDTSYMPFIVPGEYFLTDSRGHFSHSLVDESEVRLVGDSMLCDQLREFCGRFSNGRRKHFCFSGGGLDDTSKYENTTLFVTQANTNDVYSCGYEELLAKYRRMIRQFKRDRHIGRRTLEITDMAISTATPVEVAVSKSIKLGHFTNKCHTVSGTRQSSQLRVSGQQVSFCKPNLRQRVSQKAQQKPSVHCTAVPEGLAIVCTRINRRLLHLSQIYRLRRAVVPLGQTFQRLK</sequence>
<organism evidence="1 2">
    <name type="scientific">Portunus trituberculatus</name>
    <name type="common">Swimming crab</name>
    <name type="synonym">Neptunus trituberculatus</name>
    <dbReference type="NCBI Taxonomy" id="210409"/>
    <lineage>
        <taxon>Eukaryota</taxon>
        <taxon>Metazoa</taxon>
        <taxon>Ecdysozoa</taxon>
        <taxon>Arthropoda</taxon>
        <taxon>Crustacea</taxon>
        <taxon>Multicrustacea</taxon>
        <taxon>Malacostraca</taxon>
        <taxon>Eumalacostraca</taxon>
        <taxon>Eucarida</taxon>
        <taxon>Decapoda</taxon>
        <taxon>Pleocyemata</taxon>
        <taxon>Brachyura</taxon>
        <taxon>Eubrachyura</taxon>
        <taxon>Portunoidea</taxon>
        <taxon>Portunidae</taxon>
        <taxon>Portuninae</taxon>
        <taxon>Portunus</taxon>
    </lineage>
</organism>
<proteinExistence type="predicted"/>
<gene>
    <name evidence="1" type="ORF">E2C01_030736</name>
</gene>
<dbReference type="AlphaFoldDB" id="A0A5B7ESQ5"/>